<evidence type="ECO:0000259" key="7">
    <source>
        <dbReference type="SMART" id="SM00471"/>
    </source>
</evidence>
<protein>
    <recommendedName>
        <fullName evidence="1">bis(5'-nucleosyl)-tetraphosphatase (symmetrical)</fullName>
        <ecNumber evidence="1">3.6.1.41</ecNumber>
    </recommendedName>
</protein>
<evidence type="ECO:0000256" key="2">
    <source>
        <dbReference type="ARBA" id="ARBA00022723"/>
    </source>
</evidence>
<proteinExistence type="predicted"/>
<evidence type="ECO:0000313" key="8">
    <source>
        <dbReference type="EMBL" id="EOQ88154.1"/>
    </source>
</evidence>
<comment type="catalytic activity">
    <reaction evidence="6">
        <text>P(1),P(4)-bis(5'-adenosyl) tetraphosphate + H2O = 2 ADP + 2 H(+)</text>
        <dbReference type="Rhea" id="RHEA:24252"/>
        <dbReference type="ChEBI" id="CHEBI:15377"/>
        <dbReference type="ChEBI" id="CHEBI:15378"/>
        <dbReference type="ChEBI" id="CHEBI:58141"/>
        <dbReference type="ChEBI" id="CHEBI:456216"/>
        <dbReference type="EC" id="3.6.1.41"/>
    </reaction>
</comment>
<dbReference type="GO" id="GO:0008803">
    <property type="term" value="F:bis(5'-nucleosyl)-tetraphosphatase (symmetrical) activity"/>
    <property type="evidence" value="ECO:0007669"/>
    <property type="project" value="UniProtKB-EC"/>
</dbReference>
<dbReference type="Proteomes" id="UP000013996">
    <property type="component" value="Unassembled WGS sequence"/>
</dbReference>
<dbReference type="GO" id="GO:0046872">
    <property type="term" value="F:metal ion binding"/>
    <property type="evidence" value="ECO:0007669"/>
    <property type="project" value="UniProtKB-KW"/>
</dbReference>
<name>A0A5E8HAG0_9LEPT</name>
<accession>A0A5E8HAG0</accession>
<dbReference type="SMART" id="SM00471">
    <property type="entry name" value="HDc"/>
    <property type="match status" value="1"/>
</dbReference>
<dbReference type="InterPro" id="IPR005249">
    <property type="entry name" value="YqeK"/>
</dbReference>
<dbReference type="GO" id="GO:0000166">
    <property type="term" value="F:nucleotide binding"/>
    <property type="evidence" value="ECO:0007669"/>
    <property type="project" value="UniProtKB-KW"/>
</dbReference>
<evidence type="ECO:0000256" key="6">
    <source>
        <dbReference type="ARBA" id="ARBA00049417"/>
    </source>
</evidence>
<keyword evidence="5" id="KW-0408">Iron</keyword>
<sequence>MMSRFVTKTTDEWIHFFESEVPNHVTDTRWEHIKRVAKFAEQLAKFHFFPDPKRAYLAGLVHDTTKQKKWEIHESLFSEFSLNVDSIPKQAYHAYSAPLFLQREFGFYDKEIHSAIQNHTLGSLSPTLLDQIVYAADFLGSDFCQKQSELPNWIQKTEENLYFGIFMKAFQTISFLMEKKEVIHPNTFFTYNHALQSLKETK</sequence>
<evidence type="ECO:0000313" key="9">
    <source>
        <dbReference type="Proteomes" id="UP000013996"/>
    </source>
</evidence>
<dbReference type="STRING" id="1249483.LEP1GSC202_3106"/>
<dbReference type="AlphaFoldDB" id="A0A5E8HAG0"/>
<keyword evidence="4 8" id="KW-0378">Hydrolase</keyword>
<dbReference type="Pfam" id="PF01966">
    <property type="entry name" value="HD"/>
    <property type="match status" value="1"/>
</dbReference>
<comment type="caution">
    <text evidence="8">The sequence shown here is derived from an EMBL/GenBank/DDBJ whole genome shotgun (WGS) entry which is preliminary data.</text>
</comment>
<dbReference type="CDD" id="cd00077">
    <property type="entry name" value="HDc"/>
    <property type="match status" value="1"/>
</dbReference>
<evidence type="ECO:0000256" key="5">
    <source>
        <dbReference type="ARBA" id="ARBA00023004"/>
    </source>
</evidence>
<dbReference type="InterPro" id="IPR006674">
    <property type="entry name" value="HD_domain"/>
</dbReference>
<dbReference type="Gene3D" id="1.10.3210.10">
    <property type="entry name" value="Hypothetical protein af1432"/>
    <property type="match status" value="1"/>
</dbReference>
<keyword evidence="2" id="KW-0479">Metal-binding</keyword>
<evidence type="ECO:0000256" key="3">
    <source>
        <dbReference type="ARBA" id="ARBA00022741"/>
    </source>
</evidence>
<evidence type="ECO:0000256" key="1">
    <source>
        <dbReference type="ARBA" id="ARBA00012506"/>
    </source>
</evidence>
<organism evidence="8 9">
    <name type="scientific">Leptospira yanagawae serovar Saopaulo str. Sao Paulo = ATCC 700523</name>
    <dbReference type="NCBI Taxonomy" id="1249483"/>
    <lineage>
        <taxon>Bacteria</taxon>
        <taxon>Pseudomonadati</taxon>
        <taxon>Spirochaetota</taxon>
        <taxon>Spirochaetia</taxon>
        <taxon>Leptospirales</taxon>
        <taxon>Leptospiraceae</taxon>
        <taxon>Leptospira</taxon>
    </lineage>
</organism>
<evidence type="ECO:0000256" key="4">
    <source>
        <dbReference type="ARBA" id="ARBA00022801"/>
    </source>
</evidence>
<reference evidence="8 9" key="1">
    <citation type="submission" date="2013-04" db="EMBL/GenBank/DDBJ databases">
        <authorList>
            <person name="Harkins D.M."/>
            <person name="Durkin A.S."/>
            <person name="Brinkac L.M."/>
            <person name="Haft D.H."/>
            <person name="Selengut J.D."/>
            <person name="Sanka R."/>
            <person name="DePew J."/>
            <person name="Purushe J."/>
            <person name="Hartskeerl R.A."/>
            <person name="Ahmed A."/>
            <person name="van der Linden H."/>
            <person name="Goris M.G.A."/>
            <person name="Vinetz J.M."/>
            <person name="Sutton G.G."/>
            <person name="Nierman W.C."/>
            <person name="Fouts D.E."/>
        </authorList>
    </citation>
    <scope>NUCLEOTIDE SEQUENCE [LARGE SCALE GENOMIC DNA]</scope>
    <source>
        <strain evidence="8 9">Sao Paulo</strain>
    </source>
</reference>
<dbReference type="PANTHER" id="PTHR35795:SF1">
    <property type="entry name" value="BIS(5'-NUCLEOSYL)-TETRAPHOSPHATASE, SYMMETRICAL"/>
    <property type="match status" value="1"/>
</dbReference>
<dbReference type="PANTHER" id="PTHR35795">
    <property type="entry name" value="SLR1885 PROTEIN"/>
    <property type="match status" value="1"/>
</dbReference>
<dbReference type="InterPro" id="IPR003607">
    <property type="entry name" value="HD/PDEase_dom"/>
</dbReference>
<feature type="domain" description="HD/PDEase" evidence="7">
    <location>
        <begin position="25"/>
        <end position="151"/>
    </location>
</feature>
<dbReference type="EMBL" id="AOGX02000024">
    <property type="protein sequence ID" value="EOQ88154.1"/>
    <property type="molecule type" value="Genomic_DNA"/>
</dbReference>
<dbReference type="SUPFAM" id="SSF109604">
    <property type="entry name" value="HD-domain/PDEase-like"/>
    <property type="match status" value="1"/>
</dbReference>
<dbReference type="NCBIfam" id="TIGR00488">
    <property type="entry name" value="bis(5'-nucleosyl)-tetraphosphatase (symmetrical) YqeK"/>
    <property type="match status" value="1"/>
</dbReference>
<dbReference type="EC" id="3.6.1.41" evidence="1"/>
<gene>
    <name evidence="8" type="ORF">LEP1GSC202_3106</name>
</gene>
<keyword evidence="3" id="KW-0547">Nucleotide-binding</keyword>
<dbReference type="InterPro" id="IPR051094">
    <property type="entry name" value="Diverse_Catalytic_Enzymes"/>
</dbReference>